<dbReference type="InterPro" id="IPR000504">
    <property type="entry name" value="RRM_dom"/>
</dbReference>
<feature type="compositionally biased region" description="Basic and acidic residues" evidence="4">
    <location>
        <begin position="270"/>
        <end position="285"/>
    </location>
</feature>
<dbReference type="Ensembl" id="ENSORLT00020002152.1">
    <property type="protein sequence ID" value="ENSORLP00020007879.1"/>
    <property type="gene ID" value="ENSORLG00020008750.1"/>
</dbReference>
<feature type="region of interest" description="Disordered" evidence="4">
    <location>
        <begin position="157"/>
        <end position="242"/>
    </location>
</feature>
<dbReference type="InterPro" id="IPR000571">
    <property type="entry name" value="Znf_CCCH"/>
</dbReference>
<feature type="domain" description="C3H1-type" evidence="6">
    <location>
        <begin position="613"/>
        <end position="639"/>
    </location>
</feature>
<feature type="domain" description="RRM" evidence="5">
    <location>
        <begin position="532"/>
        <end position="604"/>
    </location>
</feature>
<dbReference type="InterPro" id="IPR011990">
    <property type="entry name" value="TPR-like_helical_dom_sf"/>
</dbReference>
<evidence type="ECO:0000256" key="1">
    <source>
        <dbReference type="PROSITE-ProRule" id="PRU00176"/>
    </source>
</evidence>
<feature type="repeat" description="TPR" evidence="2">
    <location>
        <begin position="318"/>
        <end position="351"/>
    </location>
</feature>
<dbReference type="InterPro" id="IPR012677">
    <property type="entry name" value="Nucleotide-bd_a/b_plait_sf"/>
</dbReference>
<name>A0A3P9KHN9_ORYLA</name>
<reference evidence="7" key="4">
    <citation type="submission" date="2025-09" db="UniProtKB">
        <authorList>
            <consortium name="Ensembl"/>
        </authorList>
    </citation>
    <scope>IDENTIFICATION</scope>
    <source>
        <strain evidence="7">HNI</strain>
    </source>
</reference>
<keyword evidence="3" id="KW-0862">Zinc</keyword>
<dbReference type="PANTHER" id="PTHR47678">
    <property type="entry name" value="TETRATRICOPEPTIDE REPEAT PROTEIN 31"/>
    <property type="match status" value="1"/>
</dbReference>
<reference key="1">
    <citation type="journal article" date="2007" name="Nature">
        <title>The medaka draft genome and insights into vertebrate genome evolution.</title>
        <authorList>
            <person name="Kasahara M."/>
            <person name="Naruse K."/>
            <person name="Sasaki S."/>
            <person name="Nakatani Y."/>
            <person name="Qu W."/>
            <person name="Ahsan B."/>
            <person name="Yamada T."/>
            <person name="Nagayasu Y."/>
            <person name="Doi K."/>
            <person name="Kasai Y."/>
            <person name="Jindo T."/>
            <person name="Kobayashi D."/>
            <person name="Shimada A."/>
            <person name="Toyoda A."/>
            <person name="Kuroki Y."/>
            <person name="Fujiyama A."/>
            <person name="Sasaki T."/>
            <person name="Shimizu A."/>
            <person name="Asakawa S."/>
            <person name="Shimizu N."/>
            <person name="Hashimoto S."/>
            <person name="Yang J."/>
            <person name="Lee Y."/>
            <person name="Matsushima K."/>
            <person name="Sugano S."/>
            <person name="Sakaizumi M."/>
            <person name="Narita T."/>
            <person name="Ohishi K."/>
            <person name="Haga S."/>
            <person name="Ohta F."/>
            <person name="Nomoto H."/>
            <person name="Nogata K."/>
            <person name="Morishita T."/>
            <person name="Endo T."/>
            <person name="Shin-I T."/>
            <person name="Takeda H."/>
            <person name="Morishita S."/>
            <person name="Kohara Y."/>
        </authorList>
    </citation>
    <scope>NUCLEOTIDE SEQUENCE [LARGE SCALE GENOMIC DNA]</scope>
    <source>
        <strain>Hd-rR</strain>
    </source>
</reference>
<keyword evidence="3" id="KW-0863">Zinc-finger</keyword>
<feature type="zinc finger region" description="C3H1-type" evidence="3">
    <location>
        <begin position="613"/>
        <end position="639"/>
    </location>
</feature>
<dbReference type="SUPFAM" id="SSF48452">
    <property type="entry name" value="TPR-like"/>
    <property type="match status" value="1"/>
</dbReference>
<evidence type="ECO:0000259" key="6">
    <source>
        <dbReference type="PROSITE" id="PS50103"/>
    </source>
</evidence>
<dbReference type="InterPro" id="IPR019734">
    <property type="entry name" value="TPR_rpt"/>
</dbReference>
<dbReference type="Gene3D" id="3.30.70.330">
    <property type="match status" value="1"/>
</dbReference>
<reference evidence="7" key="3">
    <citation type="submission" date="2025-08" db="UniProtKB">
        <authorList>
            <consortium name="Ensembl"/>
        </authorList>
    </citation>
    <scope>IDENTIFICATION</scope>
    <source>
        <strain evidence="7">HNI</strain>
    </source>
</reference>
<feature type="region of interest" description="Disordered" evidence="4">
    <location>
        <begin position="495"/>
        <end position="526"/>
    </location>
</feature>
<dbReference type="PROSITE" id="PS50102">
    <property type="entry name" value="RRM"/>
    <property type="match status" value="1"/>
</dbReference>
<dbReference type="SUPFAM" id="SSF54928">
    <property type="entry name" value="RNA-binding domain, RBD"/>
    <property type="match status" value="1"/>
</dbReference>
<evidence type="ECO:0000256" key="3">
    <source>
        <dbReference type="PROSITE-ProRule" id="PRU00723"/>
    </source>
</evidence>
<dbReference type="PANTHER" id="PTHR47678:SF1">
    <property type="entry name" value="TETRATRICOPEPTIDE REPEAT PROTEIN 31"/>
    <property type="match status" value="1"/>
</dbReference>
<feature type="compositionally biased region" description="Polar residues" evidence="4">
    <location>
        <begin position="497"/>
        <end position="506"/>
    </location>
</feature>
<dbReference type="Pfam" id="PF00076">
    <property type="entry name" value="RRM_1"/>
    <property type="match status" value="1"/>
</dbReference>
<dbReference type="GO" id="GO:0008270">
    <property type="term" value="F:zinc ion binding"/>
    <property type="evidence" value="ECO:0007669"/>
    <property type="project" value="UniProtKB-KW"/>
</dbReference>
<feature type="region of interest" description="Disordered" evidence="4">
    <location>
        <begin position="268"/>
        <end position="312"/>
    </location>
</feature>
<dbReference type="Proteomes" id="UP000265180">
    <property type="component" value="Chromosome 22"/>
</dbReference>
<organism evidence="7 8">
    <name type="scientific">Oryzias latipes</name>
    <name type="common">Japanese rice fish</name>
    <name type="synonym">Japanese killifish</name>
    <dbReference type="NCBI Taxonomy" id="8090"/>
    <lineage>
        <taxon>Eukaryota</taxon>
        <taxon>Metazoa</taxon>
        <taxon>Chordata</taxon>
        <taxon>Craniata</taxon>
        <taxon>Vertebrata</taxon>
        <taxon>Euteleostomi</taxon>
        <taxon>Actinopterygii</taxon>
        <taxon>Neopterygii</taxon>
        <taxon>Teleostei</taxon>
        <taxon>Neoteleostei</taxon>
        <taxon>Acanthomorphata</taxon>
        <taxon>Ovalentaria</taxon>
        <taxon>Atherinomorphae</taxon>
        <taxon>Beloniformes</taxon>
        <taxon>Adrianichthyidae</taxon>
        <taxon>Oryziinae</taxon>
        <taxon>Oryzias</taxon>
    </lineage>
</organism>
<evidence type="ECO:0000256" key="2">
    <source>
        <dbReference type="PROSITE-ProRule" id="PRU00339"/>
    </source>
</evidence>
<dbReference type="Gene3D" id="1.10.8.10">
    <property type="entry name" value="DNA helicase RuvA subunit, C-terminal domain"/>
    <property type="match status" value="1"/>
</dbReference>
<feature type="compositionally biased region" description="Basic and acidic residues" evidence="4">
    <location>
        <begin position="222"/>
        <end position="242"/>
    </location>
</feature>
<reference evidence="7 8" key="2">
    <citation type="submission" date="2017-04" db="EMBL/GenBank/DDBJ databases">
        <title>CpG methylation of centromeres and impact of large insertions on vertebrate speciation.</title>
        <authorList>
            <person name="Ichikawa K."/>
            <person name="Yoshimura J."/>
            <person name="Morishita S."/>
        </authorList>
    </citation>
    <scope>NUCLEOTIDE SEQUENCE</scope>
    <source>
        <strain evidence="7 8">HNI</strain>
    </source>
</reference>
<keyword evidence="1" id="KW-0694">RNA-binding</keyword>
<proteinExistence type="predicted"/>
<keyword evidence="2" id="KW-0802">TPR repeat</keyword>
<evidence type="ECO:0000259" key="5">
    <source>
        <dbReference type="PROSITE" id="PS50102"/>
    </source>
</evidence>
<evidence type="ECO:0000313" key="7">
    <source>
        <dbReference type="Ensembl" id="ENSORLP00020007879.1"/>
    </source>
</evidence>
<dbReference type="Gene3D" id="1.25.40.10">
    <property type="entry name" value="Tetratricopeptide repeat domain"/>
    <property type="match status" value="1"/>
</dbReference>
<dbReference type="CDD" id="cd00590">
    <property type="entry name" value="RRM_SF"/>
    <property type="match status" value="1"/>
</dbReference>
<dbReference type="SMART" id="SM00028">
    <property type="entry name" value="TPR"/>
    <property type="match status" value="3"/>
</dbReference>
<dbReference type="InterPro" id="IPR035979">
    <property type="entry name" value="RBD_domain_sf"/>
</dbReference>
<dbReference type="SMART" id="SM00360">
    <property type="entry name" value="RRM"/>
    <property type="match status" value="1"/>
</dbReference>
<evidence type="ECO:0000313" key="8">
    <source>
        <dbReference type="Proteomes" id="UP000265180"/>
    </source>
</evidence>
<accession>A0A3P9KHN9</accession>
<dbReference type="AlphaFoldDB" id="A0A3P9KHN9"/>
<protein>
    <submittedName>
        <fullName evidence="7">Si:dkey-33c12.4</fullName>
    </submittedName>
</protein>
<sequence length="662" mass="74537">MSAMSQKRDLRGGIHAVFSAFSRQFRFHRSEAGAEKCHSDSVLYCSYYSVVAFFTAVARVLTSSSSVPTVSPSVPRIRDDSRLMRMHESMVDYLTGRSTCGTFMHMLAPSFFGLNVFETFGDDLVYSEEEDEGLHSHLFNSLEPHPQIRQLNDEEEAAFTKEEREEDARRRDRAEKNKRKKMRKKAKKRLEKENALRDTSLVENPDNDEDSENPESTFNLDENSRRTAEAAGRDEAGKEDDVRAKKNGNHLLKYLDVEDLWTLFAESSSDETRDEKATREEEKARHAPQNKDTGGKKEQDSTAQTAVDRPAEEFAKRSVDLANAGNRLAASGQFELAVKCFTDAIRYNPMEFKLFGNRSLCFERLQQYGNALRDAELALSLEPNWIKGLFRKGKALCGLKRYYEASLVYKEVLKLDSTSADAVQELKKAQTLHLMEMGFSWAKSSEALRAHPSLEEAVEALFAAEGGPGHAVLSAGCEAQQEEDDDEGEWVVLQGRSPRSSQSQVSEAPDQTRPKSKSPPPSSRSLTKESLFSVWVGTLAPSMTYVKLHELFSRAGTVYSIKMLLEQQCAIIYYTRREDCEQAIHCLHGMVVEGAPLTVRHPYNTNGGKPGSSLQKKECFFWRTTGCTRPDCTFKHVPEHKNIDKDKFTSRLGQGGHTGGHQ</sequence>
<evidence type="ECO:0000256" key="4">
    <source>
        <dbReference type="SAM" id="MobiDB-lite"/>
    </source>
</evidence>
<feature type="compositionally biased region" description="Basic residues" evidence="4">
    <location>
        <begin position="176"/>
        <end position="189"/>
    </location>
</feature>
<dbReference type="GO" id="GO:0003723">
    <property type="term" value="F:RNA binding"/>
    <property type="evidence" value="ECO:0007669"/>
    <property type="project" value="UniProtKB-UniRule"/>
</dbReference>
<feature type="compositionally biased region" description="Basic and acidic residues" evidence="4">
    <location>
        <begin position="158"/>
        <end position="175"/>
    </location>
</feature>
<dbReference type="PROSITE" id="PS50005">
    <property type="entry name" value="TPR"/>
    <property type="match status" value="1"/>
</dbReference>
<dbReference type="PROSITE" id="PS50103">
    <property type="entry name" value="ZF_C3H1"/>
    <property type="match status" value="1"/>
</dbReference>
<keyword evidence="3" id="KW-0479">Metal-binding</keyword>